<dbReference type="AlphaFoldDB" id="A0A5C6C2K0"/>
<sequence>MWVRFGRESGQISKTAKCVSCFLKSTCVDKTRIPLSSTRKAACKFTSGFFRALTLYCQPLTSTTQAIWGGRNFLRFRCGLAPAGSTKRDGVRQDKLDWKEHSMPANWNRFRLPFPP</sequence>
<accession>A0A5C6C2K0</accession>
<keyword evidence="2" id="KW-1185">Reference proteome</keyword>
<evidence type="ECO:0000313" key="1">
    <source>
        <dbReference type="EMBL" id="TWU17474.1"/>
    </source>
</evidence>
<name>A0A5C6C2K0_9BACT</name>
<protein>
    <submittedName>
        <fullName evidence="1">Uncharacterized protein</fullName>
    </submittedName>
</protein>
<dbReference type="EMBL" id="SJPT01000011">
    <property type="protein sequence ID" value="TWU17474.1"/>
    <property type="molecule type" value="Genomic_DNA"/>
</dbReference>
<evidence type="ECO:0000313" key="2">
    <source>
        <dbReference type="Proteomes" id="UP000316304"/>
    </source>
</evidence>
<gene>
    <name evidence="1" type="ORF">Pla52o_50290</name>
</gene>
<dbReference type="Proteomes" id="UP000316304">
    <property type="component" value="Unassembled WGS sequence"/>
</dbReference>
<proteinExistence type="predicted"/>
<reference evidence="1 2" key="1">
    <citation type="submission" date="2019-02" db="EMBL/GenBank/DDBJ databases">
        <title>Deep-cultivation of Planctomycetes and their phenomic and genomic characterization uncovers novel biology.</title>
        <authorList>
            <person name="Wiegand S."/>
            <person name="Jogler M."/>
            <person name="Boedeker C."/>
            <person name="Pinto D."/>
            <person name="Vollmers J."/>
            <person name="Rivas-Marin E."/>
            <person name="Kohn T."/>
            <person name="Peeters S.H."/>
            <person name="Heuer A."/>
            <person name="Rast P."/>
            <person name="Oberbeckmann S."/>
            <person name="Bunk B."/>
            <person name="Jeske O."/>
            <person name="Meyerdierks A."/>
            <person name="Storesund J.E."/>
            <person name="Kallscheuer N."/>
            <person name="Luecker S."/>
            <person name="Lage O.M."/>
            <person name="Pohl T."/>
            <person name="Merkel B.J."/>
            <person name="Hornburger P."/>
            <person name="Mueller R.-W."/>
            <person name="Bruemmer F."/>
            <person name="Labrenz M."/>
            <person name="Spormann A.M."/>
            <person name="Op Den Camp H."/>
            <person name="Overmann J."/>
            <person name="Amann R."/>
            <person name="Jetten M.S.M."/>
            <person name="Mascher T."/>
            <person name="Medema M.H."/>
            <person name="Devos D.P."/>
            <person name="Kaster A.-K."/>
            <person name="Ovreas L."/>
            <person name="Rohde M."/>
            <person name="Galperin M.Y."/>
            <person name="Jogler C."/>
        </authorList>
    </citation>
    <scope>NUCLEOTIDE SEQUENCE [LARGE SCALE GENOMIC DNA]</scope>
    <source>
        <strain evidence="1 2">Pla52o</strain>
    </source>
</reference>
<organism evidence="1 2">
    <name type="scientific">Novipirellula galeiformis</name>
    <dbReference type="NCBI Taxonomy" id="2528004"/>
    <lineage>
        <taxon>Bacteria</taxon>
        <taxon>Pseudomonadati</taxon>
        <taxon>Planctomycetota</taxon>
        <taxon>Planctomycetia</taxon>
        <taxon>Pirellulales</taxon>
        <taxon>Pirellulaceae</taxon>
        <taxon>Novipirellula</taxon>
    </lineage>
</organism>
<comment type="caution">
    <text evidence="1">The sequence shown here is derived from an EMBL/GenBank/DDBJ whole genome shotgun (WGS) entry which is preliminary data.</text>
</comment>